<dbReference type="Proteomes" id="UP000003490">
    <property type="component" value="Unassembled WGS sequence"/>
</dbReference>
<feature type="transmembrane region" description="Helical" evidence="7">
    <location>
        <begin position="93"/>
        <end position="114"/>
    </location>
</feature>
<dbReference type="SUPFAM" id="SSF161098">
    <property type="entry name" value="MetI-like"/>
    <property type="match status" value="1"/>
</dbReference>
<organism evidence="9 11">
    <name type="scientific">[Clostridium] leptum DSM 753</name>
    <dbReference type="NCBI Taxonomy" id="428125"/>
    <lineage>
        <taxon>Bacteria</taxon>
        <taxon>Bacillati</taxon>
        <taxon>Bacillota</taxon>
        <taxon>Clostridia</taxon>
        <taxon>Eubacteriales</taxon>
        <taxon>Oscillospiraceae</taxon>
        <taxon>Oscillospiraceae incertae sedis</taxon>
    </lineage>
</organism>
<dbReference type="CDD" id="cd06261">
    <property type="entry name" value="TM_PBP2"/>
    <property type="match status" value="1"/>
</dbReference>
<dbReference type="PROSITE" id="PS50928">
    <property type="entry name" value="ABC_TM1"/>
    <property type="match status" value="1"/>
</dbReference>
<evidence type="ECO:0000256" key="4">
    <source>
        <dbReference type="ARBA" id="ARBA00022692"/>
    </source>
</evidence>
<sequence length="319" mass="35528">MDKLKKKGARSLGGAKKKEYFCNYLGLLPFFILFGVFMLYPFLYGVVMSFTDWSVSSGKEGIDFVGLSNYQFVLSGEGVSSERFLTSLKNLCIYVPVTLLIGMTIALLLALFINQLNRRAYGIFRGIFFTPYVLPLFIGAGIWQWFMTPGTGQVATLFEKLGIGVGVDWANTAIYAIFMVVMIDVWHAVGFNFVIISAGTKDISPDLYEAAELDGASSWQKMRYITIPLLEPIMFLVITYGFISALQVYDIPWILSNNSDYNSIGGTGQVMLFPVMEMVRNVYLGTPSGLGRATAEGVVLMVIILAITLIQFKLRRKKV</sequence>
<comment type="subcellular location">
    <subcellularLocation>
        <location evidence="1 7">Cell membrane</location>
        <topology evidence="1 7">Multi-pass membrane protein</topology>
    </subcellularLocation>
</comment>
<dbReference type="InterPro" id="IPR035906">
    <property type="entry name" value="MetI-like_sf"/>
</dbReference>
<dbReference type="AlphaFoldDB" id="A7VQX4"/>
<feature type="transmembrane region" description="Helical" evidence="7">
    <location>
        <begin position="293"/>
        <end position="312"/>
    </location>
</feature>
<dbReference type="eggNOG" id="COG1175">
    <property type="taxonomic scope" value="Bacteria"/>
</dbReference>
<dbReference type="EMBL" id="NOXF01000003">
    <property type="protein sequence ID" value="PEQ25064.1"/>
    <property type="molecule type" value="Genomic_DNA"/>
</dbReference>
<evidence type="ECO:0000313" key="12">
    <source>
        <dbReference type="Proteomes" id="UP000220611"/>
    </source>
</evidence>
<evidence type="ECO:0000259" key="8">
    <source>
        <dbReference type="PROSITE" id="PS50928"/>
    </source>
</evidence>
<evidence type="ECO:0000256" key="7">
    <source>
        <dbReference type="RuleBase" id="RU363032"/>
    </source>
</evidence>
<dbReference type="GO" id="GO:0005886">
    <property type="term" value="C:plasma membrane"/>
    <property type="evidence" value="ECO:0007669"/>
    <property type="project" value="UniProtKB-SubCell"/>
</dbReference>
<feature type="transmembrane region" description="Helical" evidence="7">
    <location>
        <begin position="126"/>
        <end position="146"/>
    </location>
</feature>
<keyword evidence="3" id="KW-1003">Cell membrane</keyword>
<feature type="transmembrane region" description="Helical" evidence="7">
    <location>
        <begin position="229"/>
        <end position="249"/>
    </location>
</feature>
<name>A7VQX4_9FIRM</name>
<protein>
    <submittedName>
        <fullName evidence="9">ABC transporter, permease protein</fullName>
    </submittedName>
    <submittedName>
        <fullName evidence="10">Sugar ABC transporter permease</fullName>
    </submittedName>
</protein>
<keyword evidence="2 7" id="KW-0813">Transport</keyword>
<keyword evidence="4 7" id="KW-0812">Transmembrane</keyword>
<keyword evidence="5 7" id="KW-1133">Transmembrane helix</keyword>
<feature type="transmembrane region" description="Helical" evidence="7">
    <location>
        <begin position="173"/>
        <end position="195"/>
    </location>
</feature>
<dbReference type="PANTHER" id="PTHR30193">
    <property type="entry name" value="ABC TRANSPORTER PERMEASE PROTEIN"/>
    <property type="match status" value="1"/>
</dbReference>
<dbReference type="EMBL" id="ABCB02000016">
    <property type="protein sequence ID" value="EDO62096.1"/>
    <property type="molecule type" value="Genomic_DNA"/>
</dbReference>
<feature type="domain" description="ABC transmembrane type-1" evidence="8">
    <location>
        <begin position="88"/>
        <end position="311"/>
    </location>
</feature>
<evidence type="ECO:0000256" key="3">
    <source>
        <dbReference type="ARBA" id="ARBA00022475"/>
    </source>
</evidence>
<dbReference type="PANTHER" id="PTHR30193:SF37">
    <property type="entry name" value="INNER MEMBRANE ABC TRANSPORTER PERMEASE PROTEIN YCJO"/>
    <property type="match status" value="1"/>
</dbReference>
<dbReference type="OrthoDB" id="9788108at2"/>
<reference evidence="10 12" key="3">
    <citation type="submission" date="2017-07" db="EMBL/GenBank/DDBJ databases">
        <title>Prevalence of linear plasmids in Cutibacterium (Propionibacterium) acnes isolates obtained from prostatic tissue.</title>
        <authorList>
            <person name="Davidsson S."/>
            <person name="Carlsson J."/>
            <person name="Molling P."/>
            <person name="Andren O."/>
            <person name="Andersson S.-O."/>
            <person name="Brzuszkiewicz E."/>
            <person name="Poehlein A."/>
            <person name="Al-Zeer M."/>
            <person name="Brinkmann V."/>
            <person name="Scavenius C."/>
            <person name="Nazipi S."/>
            <person name="Soderquist B."/>
            <person name="Bruggemann H."/>
        </authorList>
    </citation>
    <scope>NUCLEOTIDE SEQUENCE [LARGE SCALE GENOMIC DNA]</scope>
    <source>
        <strain evidence="10 12">DSM 753</strain>
    </source>
</reference>
<reference evidence="9 11" key="1">
    <citation type="submission" date="2007-08" db="EMBL/GenBank/DDBJ databases">
        <title>Draft genome sequence of Clostridium leptum (DSM 753).</title>
        <authorList>
            <person name="Sudarsanam P."/>
            <person name="Ley R."/>
            <person name="Guruge J."/>
            <person name="Turnbaugh P.J."/>
            <person name="Mahowald M."/>
            <person name="Liep D."/>
            <person name="Gordon J."/>
        </authorList>
    </citation>
    <scope>NUCLEOTIDE SEQUENCE [LARGE SCALE GENOMIC DNA]</scope>
    <source>
        <strain evidence="9 11">DSM 753</strain>
    </source>
</reference>
<comment type="similarity">
    <text evidence="7">Belongs to the binding-protein-dependent transport system permease family.</text>
</comment>
<evidence type="ECO:0000313" key="10">
    <source>
        <dbReference type="EMBL" id="PEQ25064.1"/>
    </source>
</evidence>
<evidence type="ECO:0000256" key="1">
    <source>
        <dbReference type="ARBA" id="ARBA00004651"/>
    </source>
</evidence>
<dbReference type="InterPro" id="IPR000515">
    <property type="entry name" value="MetI-like"/>
</dbReference>
<accession>A7VQX4</accession>
<evidence type="ECO:0000313" key="9">
    <source>
        <dbReference type="EMBL" id="EDO62096.1"/>
    </source>
</evidence>
<evidence type="ECO:0000256" key="5">
    <source>
        <dbReference type="ARBA" id="ARBA00022989"/>
    </source>
</evidence>
<feature type="transmembrane region" description="Helical" evidence="7">
    <location>
        <begin position="21"/>
        <end position="43"/>
    </location>
</feature>
<reference evidence="9 11" key="2">
    <citation type="submission" date="2007-08" db="EMBL/GenBank/DDBJ databases">
        <authorList>
            <person name="Fulton L."/>
            <person name="Clifton S."/>
            <person name="Fulton B."/>
            <person name="Xu J."/>
            <person name="Minx P."/>
            <person name="Pepin K.H."/>
            <person name="Johnson M."/>
            <person name="Thiruvilangam P."/>
            <person name="Bhonagiri V."/>
            <person name="Nash W.E."/>
            <person name="Wang C."/>
            <person name="Mardis E.R."/>
            <person name="Wilson R.K."/>
        </authorList>
    </citation>
    <scope>NUCLEOTIDE SEQUENCE [LARGE SCALE GENOMIC DNA]</scope>
    <source>
        <strain evidence="9 11">DSM 753</strain>
    </source>
</reference>
<keyword evidence="12" id="KW-1185">Reference proteome</keyword>
<evidence type="ECO:0000313" key="11">
    <source>
        <dbReference type="Proteomes" id="UP000003490"/>
    </source>
</evidence>
<evidence type="ECO:0000256" key="6">
    <source>
        <dbReference type="ARBA" id="ARBA00023136"/>
    </source>
</evidence>
<dbReference type="HOGENOM" id="CLU_016047_0_2_9"/>
<dbReference type="Gene3D" id="1.10.3720.10">
    <property type="entry name" value="MetI-like"/>
    <property type="match status" value="1"/>
</dbReference>
<dbReference type="GO" id="GO:0055085">
    <property type="term" value="P:transmembrane transport"/>
    <property type="evidence" value="ECO:0007669"/>
    <property type="project" value="InterPro"/>
</dbReference>
<dbReference type="InterPro" id="IPR051393">
    <property type="entry name" value="ABC_transporter_permease"/>
</dbReference>
<comment type="caution">
    <text evidence="9">The sequence shown here is derived from an EMBL/GenBank/DDBJ whole genome shotgun (WGS) entry which is preliminary data.</text>
</comment>
<evidence type="ECO:0000256" key="2">
    <source>
        <dbReference type="ARBA" id="ARBA00022448"/>
    </source>
</evidence>
<dbReference type="Proteomes" id="UP000220611">
    <property type="component" value="Unassembled WGS sequence"/>
</dbReference>
<dbReference type="Pfam" id="PF00528">
    <property type="entry name" value="BPD_transp_1"/>
    <property type="match status" value="1"/>
</dbReference>
<proteinExistence type="inferred from homology"/>
<gene>
    <name evidence="10" type="ORF">CH238_06400</name>
    <name evidence="9" type="ORF">CLOLEP_00956</name>
</gene>
<keyword evidence="6 7" id="KW-0472">Membrane</keyword>